<dbReference type="HOGENOM" id="CLU_030831_3_2_1"/>
<dbReference type="PhylomeDB" id="Q2YS44"/>
<feature type="domain" description="F-box" evidence="1">
    <location>
        <begin position="26"/>
        <end position="73"/>
    </location>
</feature>
<dbReference type="RefSeq" id="NP_001041185.1">
    <property type="nucleotide sequence ID" value="NM_001047720.2"/>
</dbReference>
<dbReference type="PaxDb" id="6239-Y113G7B.1b"/>
<dbReference type="InterPro" id="IPR001810">
    <property type="entry name" value="F-box_dom"/>
</dbReference>
<dbReference type="FunCoup" id="Q2YS44">
    <property type="interactions" value="3"/>
</dbReference>
<dbReference type="eggNOG" id="ENOG502TK30">
    <property type="taxonomic scope" value="Eukaryota"/>
</dbReference>
<dbReference type="SMART" id="SM00256">
    <property type="entry name" value="FBOX"/>
    <property type="match status" value="1"/>
</dbReference>
<dbReference type="Pfam" id="PF00646">
    <property type="entry name" value="F-box"/>
    <property type="match status" value="1"/>
</dbReference>
<dbReference type="STRING" id="6239.Y113G7B.1b.1"/>
<name>Q2YS44_CAEEL</name>
<dbReference type="Pfam" id="PF01827">
    <property type="entry name" value="FTH"/>
    <property type="match status" value="1"/>
</dbReference>
<keyword evidence="3" id="KW-1185">Reference proteome</keyword>
<evidence type="ECO:0000259" key="1">
    <source>
        <dbReference type="PROSITE" id="PS50181"/>
    </source>
</evidence>
<dbReference type="WormBase" id="Y113G7B.1b">
    <property type="protein sequence ID" value="CE23284"/>
    <property type="gene ID" value="WBGene00013754"/>
    <property type="gene designation" value="fbxa-116"/>
</dbReference>
<dbReference type="GO" id="GO:0045087">
    <property type="term" value="P:innate immune response"/>
    <property type="evidence" value="ECO:0007007"/>
    <property type="project" value="WormBase"/>
</dbReference>
<evidence type="ECO:0000313" key="3">
    <source>
        <dbReference type="Proteomes" id="UP000001940"/>
    </source>
</evidence>
<dbReference type="GeneID" id="190968"/>
<dbReference type="CDD" id="cd22150">
    <property type="entry name" value="F-box_CeFBXA-like"/>
    <property type="match status" value="1"/>
</dbReference>
<gene>
    <name evidence="2 4" type="primary">fbxa-116</name>
    <name evidence="2" type="ORF">CELE_Y113G7B.1</name>
    <name evidence="4" type="ORF">Y113G7B.1</name>
</gene>
<dbReference type="EMBL" id="BX284605">
    <property type="protein sequence ID" value="CAJ43446.1"/>
    <property type="molecule type" value="Genomic_DNA"/>
</dbReference>
<evidence type="ECO:0000313" key="4">
    <source>
        <dbReference type="WormBase" id="Y113G7B.1b"/>
    </source>
</evidence>
<sequence>MEANQINEKMAKKLTDELKAIEISGPPSLFDMPMCVMHTIVDNLDAIDRLILRYVNRKLRNFVDNKKPIFKNVKVYSVVGGYNLVLGHDKSTIFYDSKGSGCIARCDGRRMRKINKSSLAALFGDLEVWMKNPQLQLDKFSLYAVCDDELTTNLLKKITNVEYMFHAKSIYLSVAKFSNVISILSHFKPGFLEEIVFFCHSGHESIHELFLLEQWKQVKSVFIKWFPFDDFPFEHLVHVSCFELNLPRISVSVAIIIRDVLMKTAQFEYGKIRLYDLNNMDDPPDIEADVVRVFNPNFVDEYVTRPLQFKVEQFLVTIHKRSLRIKKIENPR</sequence>
<proteinExistence type="predicted"/>
<dbReference type="OrthoDB" id="5813884at2759"/>
<dbReference type="PANTHER" id="PTHR23015:SF4">
    <property type="entry name" value="DUF38 DOMAIN-CONTAINING PROTEIN-RELATED"/>
    <property type="match status" value="1"/>
</dbReference>
<dbReference type="PANTHER" id="PTHR23015">
    <property type="entry name" value="UNCHARACTERIZED C.ELEGANS PROTEIN"/>
    <property type="match status" value="1"/>
</dbReference>
<evidence type="ECO:0000313" key="2">
    <source>
        <dbReference type="EMBL" id="CAJ43446.1"/>
    </source>
</evidence>
<dbReference type="CTD" id="190968"/>
<organism evidence="2 3">
    <name type="scientific">Caenorhabditis elegans</name>
    <dbReference type="NCBI Taxonomy" id="6239"/>
    <lineage>
        <taxon>Eukaryota</taxon>
        <taxon>Metazoa</taxon>
        <taxon>Ecdysozoa</taxon>
        <taxon>Nematoda</taxon>
        <taxon>Chromadorea</taxon>
        <taxon>Rhabditida</taxon>
        <taxon>Rhabditina</taxon>
        <taxon>Rhabditomorpha</taxon>
        <taxon>Rhabditoidea</taxon>
        <taxon>Rhabditidae</taxon>
        <taxon>Peloderinae</taxon>
        <taxon>Caenorhabditis</taxon>
    </lineage>
</organism>
<dbReference type="InParanoid" id="Q2YS44"/>
<accession>Q2YS44</accession>
<dbReference type="UCSC" id="Y113G7B.1a">
    <property type="organism name" value="c. elegans"/>
</dbReference>
<dbReference type="IntAct" id="Q2YS44">
    <property type="interactions" value="3"/>
</dbReference>
<protein>
    <submittedName>
        <fullName evidence="2">F-box domain-containing protein</fullName>
    </submittedName>
</protein>
<dbReference type="AlphaFoldDB" id="Q2YS44"/>
<dbReference type="Proteomes" id="UP000001940">
    <property type="component" value="Chromosome V"/>
</dbReference>
<reference evidence="2 3" key="1">
    <citation type="journal article" date="1998" name="Science">
        <title>Genome sequence of the nematode C. elegans: a platform for investigating biology.</title>
        <authorList>
            <consortium name="The C. elegans sequencing consortium"/>
            <person name="Sulson J.E."/>
            <person name="Waterston R."/>
        </authorList>
    </citation>
    <scope>NUCLEOTIDE SEQUENCE [LARGE SCALE GENOMIC DNA]</scope>
    <source>
        <strain evidence="2 3">Bristol N2</strain>
    </source>
</reference>
<dbReference type="PROSITE" id="PS50181">
    <property type="entry name" value="FBOX"/>
    <property type="match status" value="1"/>
</dbReference>
<dbReference type="InterPro" id="IPR040161">
    <property type="entry name" value="FB224"/>
</dbReference>
<dbReference type="AGR" id="WB:WBGene00013754"/>
<dbReference type="InterPro" id="IPR002900">
    <property type="entry name" value="DUF38/FTH_CAE_spp"/>
</dbReference>